<keyword evidence="10" id="KW-0564">Palmitate</keyword>
<evidence type="ECO:0000259" key="14">
    <source>
        <dbReference type="Pfam" id="PF17708"/>
    </source>
</evidence>
<dbReference type="GO" id="GO:0005886">
    <property type="term" value="C:plasma membrane"/>
    <property type="evidence" value="ECO:0007669"/>
    <property type="project" value="UniProtKB-SubCell"/>
</dbReference>
<dbReference type="GO" id="GO:0070273">
    <property type="term" value="F:phosphatidylinositol-4-phosphate binding"/>
    <property type="evidence" value="ECO:0000318"/>
    <property type="project" value="GO_Central"/>
</dbReference>
<sequence>MGVQDIALEIEFGICWWKENSVSRVTFICSLEFVWETLLDIRRSEDWKEAYSIGIFLYKTKQYTICNMPSMFERTSKNITKEIGDKDLRPAKNLLSATRIHQFSLLLKRKTHSQFWEQPEVPIEVSLMDILEPSSSVPETVKTGQFHITDTAVKKWKARVSVNAGVEAGLLPEAAEFYGSSLQYQIVTIPFHTWTDLQKRKLLDPEPLFLKQCRKTAVNLYVVTEIVELLNSPVLYETRSENILGKFSFTWNMFVKGEGAGERLKVREKELTLQKGMVMAYKRKQLVFKENGWDILLISDDDKRNTFPEGEIPHSLQRKFKHLQEEVSQQMEALAQLSTDVQDAIFHNILAMLGDRGALQDLMDMLEQEHLGHLNGPGGTILNELRKDSRYQWVKPKYPILYLLEAIMVLSDIPHDLLAQSKEKRILFHQRELVRSILEPNFSYSWNIPFIIKRNLLAPLQGEGLAITYGLLEECGLKMQLDSPRSTWDLEAKKPLSALYGILSMLQQLAEA</sequence>
<evidence type="ECO:0000256" key="11">
    <source>
        <dbReference type="ARBA" id="ARBA00023288"/>
    </source>
</evidence>
<dbReference type="GO" id="GO:0005546">
    <property type="term" value="F:phosphatidylinositol-4,5-bisphosphate binding"/>
    <property type="evidence" value="ECO:0000318"/>
    <property type="project" value="GO_Central"/>
</dbReference>
<dbReference type="Proteomes" id="UP000002281">
    <property type="component" value="Chromosome 9"/>
</dbReference>
<comment type="similarity">
    <text evidence="3">Belongs to the gasdermin family.</text>
</comment>
<evidence type="ECO:0000256" key="4">
    <source>
        <dbReference type="ARBA" id="ARBA00022452"/>
    </source>
</evidence>
<dbReference type="GO" id="GO:0070269">
    <property type="term" value="P:pyroptotic inflammatory response"/>
    <property type="evidence" value="ECO:0000318"/>
    <property type="project" value="GO_Central"/>
</dbReference>
<keyword evidence="16" id="KW-1185">Reference proteome</keyword>
<dbReference type="Ensembl" id="ENSECAT00000083414.1">
    <property type="protein sequence ID" value="ENSECAP00000057260.1"/>
    <property type="gene ID" value="ENSECAG00000046146.1"/>
</dbReference>
<evidence type="ECO:0000256" key="7">
    <source>
        <dbReference type="ARBA" id="ARBA00022590"/>
    </source>
</evidence>
<evidence type="ECO:0000256" key="5">
    <source>
        <dbReference type="ARBA" id="ARBA00022475"/>
    </source>
</evidence>
<comment type="subunit">
    <text evidence="12">Homooligomer; homooligomeric ring-shaped pore complex containing 27-28 subunits when inserted in the membrane.</text>
</comment>
<reference evidence="15" key="3">
    <citation type="submission" date="2025-09" db="UniProtKB">
        <authorList>
            <consortium name="Ensembl"/>
        </authorList>
    </citation>
    <scope>IDENTIFICATION</scope>
    <source>
        <strain evidence="15">Thoroughbred</strain>
    </source>
</reference>
<evidence type="ECO:0000256" key="8">
    <source>
        <dbReference type="ARBA" id="ARBA00022692"/>
    </source>
</evidence>
<keyword evidence="9" id="KW-0472">Membrane</keyword>
<keyword evidence="11" id="KW-0449">Lipoprotein</keyword>
<protein>
    <recommendedName>
        <fullName evidence="17">Gasdermin C</fullName>
    </recommendedName>
</protein>
<dbReference type="AlphaFoldDB" id="A0A9L0R331"/>
<evidence type="ECO:0000256" key="10">
    <source>
        <dbReference type="ARBA" id="ARBA00023139"/>
    </source>
</evidence>
<feature type="domain" description="Gasdermin pore forming" evidence="13">
    <location>
        <begin position="71"/>
        <end position="309"/>
    </location>
</feature>
<dbReference type="InterPro" id="IPR007677">
    <property type="entry name" value="Gasdermin"/>
</dbReference>
<dbReference type="InterPro" id="IPR040460">
    <property type="entry name" value="Gasdermin_pore"/>
</dbReference>
<organism evidence="15 16">
    <name type="scientific">Equus caballus</name>
    <name type="common">Horse</name>
    <dbReference type="NCBI Taxonomy" id="9796"/>
    <lineage>
        <taxon>Eukaryota</taxon>
        <taxon>Metazoa</taxon>
        <taxon>Chordata</taxon>
        <taxon>Craniata</taxon>
        <taxon>Vertebrata</taxon>
        <taxon>Euteleostomi</taxon>
        <taxon>Mammalia</taxon>
        <taxon>Eutheria</taxon>
        <taxon>Laurasiatheria</taxon>
        <taxon>Perissodactyla</taxon>
        <taxon>Equidae</taxon>
        <taxon>Equus</taxon>
    </lineage>
</organism>
<reference evidence="15" key="2">
    <citation type="submission" date="2025-08" db="UniProtKB">
        <authorList>
            <consortium name="Ensembl"/>
        </authorList>
    </citation>
    <scope>IDENTIFICATION</scope>
    <source>
        <strain evidence="15">Thoroughbred</strain>
    </source>
</reference>
<accession>A0A9L0R331</accession>
<gene>
    <name evidence="15" type="primary">LOC100068487</name>
</gene>
<feature type="domain" description="Gasdermin PUB" evidence="14">
    <location>
        <begin position="320"/>
        <end position="485"/>
    </location>
</feature>
<evidence type="ECO:0000256" key="1">
    <source>
        <dbReference type="ARBA" id="ARBA00004514"/>
    </source>
</evidence>
<proteinExistence type="inferred from homology"/>
<keyword evidence="4" id="KW-1134">Transmembrane beta strand</keyword>
<evidence type="ECO:0000256" key="12">
    <source>
        <dbReference type="ARBA" id="ARBA00038764"/>
    </source>
</evidence>
<evidence type="ECO:0000313" key="15">
    <source>
        <dbReference type="Ensembl" id="ENSECAP00000057260.1"/>
    </source>
</evidence>
<comment type="subcellular location">
    <subcellularLocation>
        <location evidence="2">Cell membrane</location>
        <topology evidence="2">Multi-pass membrane protein</topology>
    </subcellularLocation>
    <subcellularLocation>
        <location evidence="1">Cytoplasm</location>
        <location evidence="1">Cytosol</location>
    </subcellularLocation>
</comment>
<keyword evidence="6" id="KW-0963">Cytoplasm</keyword>
<evidence type="ECO:0000256" key="2">
    <source>
        <dbReference type="ARBA" id="ARBA00004651"/>
    </source>
</evidence>
<dbReference type="Pfam" id="PF04598">
    <property type="entry name" value="Gasdermin"/>
    <property type="match status" value="1"/>
</dbReference>
<dbReference type="GO" id="GO:0042742">
    <property type="term" value="P:defense response to bacterium"/>
    <property type="evidence" value="ECO:0000318"/>
    <property type="project" value="GO_Central"/>
</dbReference>
<evidence type="ECO:0000259" key="13">
    <source>
        <dbReference type="Pfam" id="PF04598"/>
    </source>
</evidence>
<dbReference type="GO" id="GO:0001786">
    <property type="term" value="F:phosphatidylserine binding"/>
    <property type="evidence" value="ECO:0000318"/>
    <property type="project" value="GO_Central"/>
</dbReference>
<dbReference type="GO" id="GO:0005829">
    <property type="term" value="C:cytosol"/>
    <property type="evidence" value="ECO:0007669"/>
    <property type="project" value="UniProtKB-SubCell"/>
</dbReference>
<dbReference type="Pfam" id="PF17708">
    <property type="entry name" value="Gasdermin_C"/>
    <property type="match status" value="1"/>
</dbReference>
<name>A0A9L0R331_HORSE</name>
<dbReference type="GO" id="GO:0012501">
    <property type="term" value="P:programmed cell death"/>
    <property type="evidence" value="ECO:0007669"/>
    <property type="project" value="UniProtKB-KW"/>
</dbReference>
<dbReference type="PANTHER" id="PTHR16399">
    <property type="entry name" value="GASDERMIN"/>
    <property type="match status" value="1"/>
</dbReference>
<reference evidence="15 16" key="1">
    <citation type="journal article" date="2009" name="Science">
        <title>Genome sequence, comparative analysis, and population genetics of the domestic horse.</title>
        <authorList>
            <consortium name="Broad Institute Genome Sequencing Platform"/>
            <consortium name="Broad Institute Whole Genome Assembly Team"/>
            <person name="Wade C.M."/>
            <person name="Giulotto E."/>
            <person name="Sigurdsson S."/>
            <person name="Zoli M."/>
            <person name="Gnerre S."/>
            <person name="Imsland F."/>
            <person name="Lear T.L."/>
            <person name="Adelson D.L."/>
            <person name="Bailey E."/>
            <person name="Bellone R.R."/>
            <person name="Bloecker H."/>
            <person name="Distl O."/>
            <person name="Edgar R.C."/>
            <person name="Garber M."/>
            <person name="Leeb T."/>
            <person name="Mauceli E."/>
            <person name="MacLeod J.N."/>
            <person name="Penedo M.C.T."/>
            <person name="Raison J.M."/>
            <person name="Sharpe T."/>
            <person name="Vogel J."/>
            <person name="Andersson L."/>
            <person name="Antczak D.F."/>
            <person name="Biagi T."/>
            <person name="Binns M.M."/>
            <person name="Chowdhary B.P."/>
            <person name="Coleman S.J."/>
            <person name="Della Valle G."/>
            <person name="Fryc S."/>
            <person name="Guerin G."/>
            <person name="Hasegawa T."/>
            <person name="Hill E.W."/>
            <person name="Jurka J."/>
            <person name="Kiialainen A."/>
            <person name="Lindgren G."/>
            <person name="Liu J."/>
            <person name="Magnani E."/>
            <person name="Mickelson J.R."/>
            <person name="Murray J."/>
            <person name="Nergadze S.G."/>
            <person name="Onofrio R."/>
            <person name="Pedroni S."/>
            <person name="Piras M.F."/>
            <person name="Raudsepp T."/>
            <person name="Rocchi M."/>
            <person name="Roeed K.H."/>
            <person name="Ryder O.A."/>
            <person name="Searle S."/>
            <person name="Skow L."/>
            <person name="Swinburne J.E."/>
            <person name="Syvaenen A.C."/>
            <person name="Tozaki T."/>
            <person name="Valberg S.J."/>
            <person name="Vaudin M."/>
            <person name="White J.R."/>
            <person name="Zody M.C."/>
            <person name="Lander E.S."/>
            <person name="Lindblad-Toh K."/>
        </authorList>
    </citation>
    <scope>NUCLEOTIDE SEQUENCE [LARGE SCALE GENOMIC DNA]</scope>
    <source>
        <strain evidence="15 16">Thoroughbred</strain>
    </source>
</reference>
<evidence type="ECO:0000256" key="6">
    <source>
        <dbReference type="ARBA" id="ARBA00022490"/>
    </source>
</evidence>
<evidence type="ECO:0000256" key="9">
    <source>
        <dbReference type="ARBA" id="ARBA00023136"/>
    </source>
</evidence>
<keyword evidence="8" id="KW-0812">Transmembrane</keyword>
<evidence type="ECO:0000313" key="16">
    <source>
        <dbReference type="Proteomes" id="UP000002281"/>
    </source>
</evidence>
<dbReference type="PANTHER" id="PTHR16399:SF21">
    <property type="entry name" value="GASDERMIN-C"/>
    <property type="match status" value="1"/>
</dbReference>
<dbReference type="InterPro" id="IPR041263">
    <property type="entry name" value="Gasdermin_PUB"/>
</dbReference>
<keyword evidence="5" id="KW-1003">Cell membrane</keyword>
<keyword evidence="7" id="KW-1210">Necrosis</keyword>
<evidence type="ECO:0008006" key="17">
    <source>
        <dbReference type="Google" id="ProtNLM"/>
    </source>
</evidence>
<evidence type="ECO:0000256" key="3">
    <source>
        <dbReference type="ARBA" id="ARBA00009279"/>
    </source>
</evidence>
<dbReference type="GeneTree" id="ENSGT00950000183140"/>